<feature type="signal peptide" evidence="1">
    <location>
        <begin position="1"/>
        <end position="29"/>
    </location>
</feature>
<dbReference type="RefSeq" id="WP_147147823.1">
    <property type="nucleotide sequence ID" value="NZ_BKAJ01000030.1"/>
</dbReference>
<name>A0A512N5U0_9HYPH</name>
<keyword evidence="1" id="KW-0732">Signal</keyword>
<evidence type="ECO:0000313" key="3">
    <source>
        <dbReference type="Proteomes" id="UP000321058"/>
    </source>
</evidence>
<dbReference type="InterPro" id="IPR006311">
    <property type="entry name" value="TAT_signal"/>
</dbReference>
<reference evidence="2 3" key="1">
    <citation type="submission" date="2019-07" db="EMBL/GenBank/DDBJ databases">
        <title>Whole genome shotgun sequence of Reyranella soli NBRC 108950.</title>
        <authorList>
            <person name="Hosoyama A."/>
            <person name="Uohara A."/>
            <person name="Ohji S."/>
            <person name="Ichikawa N."/>
        </authorList>
    </citation>
    <scope>NUCLEOTIDE SEQUENCE [LARGE SCALE GENOMIC DNA]</scope>
    <source>
        <strain evidence="2 3">NBRC 108950</strain>
    </source>
</reference>
<dbReference type="AlphaFoldDB" id="A0A512N5U0"/>
<dbReference type="OrthoDB" id="7375431at2"/>
<dbReference type="Proteomes" id="UP000321058">
    <property type="component" value="Unassembled WGS sequence"/>
</dbReference>
<dbReference type="PROSITE" id="PS51318">
    <property type="entry name" value="TAT"/>
    <property type="match status" value="1"/>
</dbReference>
<sequence length="208" mass="22612">MLNTNRRTTLKFLGGAALAATTLPLPVAAQGEDLVVPNTYQNFKRGTIHSLHPERRIFNIVWEDLGRVKMRAADLVTNYPSLKVGNIVDTQWYDYLDFMIAPKTAQNDAQAKAMLAKGARLQGIPGMQEPIKLWRMDGMVTKVDGATIFLINASGGKPDEPAPDSGEVIQLPTAQTANGQAAAKSVKVGDQVITVWSQQTAIKATVIR</sequence>
<feature type="chain" id="PRO_5022040770" evidence="1">
    <location>
        <begin position="30"/>
        <end position="208"/>
    </location>
</feature>
<accession>A0A512N5U0</accession>
<dbReference type="EMBL" id="BKAJ01000030">
    <property type="protein sequence ID" value="GEP54356.1"/>
    <property type="molecule type" value="Genomic_DNA"/>
</dbReference>
<comment type="caution">
    <text evidence="2">The sequence shown here is derived from an EMBL/GenBank/DDBJ whole genome shotgun (WGS) entry which is preliminary data.</text>
</comment>
<protein>
    <submittedName>
        <fullName evidence="2">Uncharacterized protein</fullName>
    </submittedName>
</protein>
<evidence type="ECO:0000313" key="2">
    <source>
        <dbReference type="EMBL" id="GEP54356.1"/>
    </source>
</evidence>
<keyword evidence="3" id="KW-1185">Reference proteome</keyword>
<proteinExistence type="predicted"/>
<gene>
    <name evidence="2" type="ORF">RSO01_15220</name>
</gene>
<organism evidence="2 3">
    <name type="scientific">Reyranella soli</name>
    <dbReference type="NCBI Taxonomy" id="1230389"/>
    <lineage>
        <taxon>Bacteria</taxon>
        <taxon>Pseudomonadati</taxon>
        <taxon>Pseudomonadota</taxon>
        <taxon>Alphaproteobacteria</taxon>
        <taxon>Hyphomicrobiales</taxon>
        <taxon>Reyranellaceae</taxon>
        <taxon>Reyranella</taxon>
    </lineage>
</organism>
<evidence type="ECO:0000256" key="1">
    <source>
        <dbReference type="SAM" id="SignalP"/>
    </source>
</evidence>